<evidence type="ECO:0000256" key="1">
    <source>
        <dbReference type="SAM" id="Phobius"/>
    </source>
</evidence>
<keyword evidence="1" id="KW-0472">Membrane</keyword>
<feature type="transmembrane region" description="Helical" evidence="1">
    <location>
        <begin position="12"/>
        <end position="37"/>
    </location>
</feature>
<feature type="transmembrane region" description="Helical" evidence="1">
    <location>
        <begin position="147"/>
        <end position="167"/>
    </location>
</feature>
<keyword evidence="1" id="KW-0812">Transmembrane</keyword>
<accession>A0A841SQG0</accession>
<comment type="caution">
    <text evidence="2">The sequence shown here is derived from an EMBL/GenBank/DDBJ whole genome shotgun (WGS) entry which is preliminary data.</text>
</comment>
<organism evidence="2 3">
    <name type="scientific">Cohnella thailandensis</name>
    <dbReference type="NCBI Taxonomy" id="557557"/>
    <lineage>
        <taxon>Bacteria</taxon>
        <taxon>Bacillati</taxon>
        <taxon>Bacillota</taxon>
        <taxon>Bacilli</taxon>
        <taxon>Bacillales</taxon>
        <taxon>Paenibacillaceae</taxon>
        <taxon>Cohnella</taxon>
    </lineage>
</organism>
<keyword evidence="3" id="KW-1185">Reference proteome</keyword>
<feature type="transmembrane region" description="Helical" evidence="1">
    <location>
        <begin position="97"/>
        <end position="127"/>
    </location>
</feature>
<dbReference type="Pfam" id="PF12730">
    <property type="entry name" value="ABC2_membrane_4"/>
    <property type="match status" value="1"/>
</dbReference>
<evidence type="ECO:0000313" key="2">
    <source>
        <dbReference type="EMBL" id="MBB6634194.1"/>
    </source>
</evidence>
<gene>
    <name evidence="2" type="ORF">H7B67_08740</name>
</gene>
<dbReference type="EMBL" id="JACJVQ010000006">
    <property type="protein sequence ID" value="MBB6634194.1"/>
    <property type="molecule type" value="Genomic_DNA"/>
</dbReference>
<name>A0A841SQG0_9BACL</name>
<dbReference type="RefSeq" id="WP_185119425.1">
    <property type="nucleotide sequence ID" value="NZ_JACJVQ010000006.1"/>
</dbReference>
<dbReference type="AlphaFoldDB" id="A0A841SQG0"/>
<feature type="transmembrane region" description="Helical" evidence="1">
    <location>
        <begin position="57"/>
        <end position="76"/>
    </location>
</feature>
<evidence type="ECO:0000313" key="3">
    <source>
        <dbReference type="Proteomes" id="UP000535838"/>
    </source>
</evidence>
<proteinExistence type="predicted"/>
<dbReference type="PROSITE" id="PS51257">
    <property type="entry name" value="PROKAR_LIPOPROTEIN"/>
    <property type="match status" value="1"/>
</dbReference>
<keyword evidence="1" id="KW-1133">Transmembrane helix</keyword>
<protein>
    <submittedName>
        <fullName evidence="2">ABC transporter permease</fullName>
    </submittedName>
</protein>
<feature type="transmembrane region" description="Helical" evidence="1">
    <location>
        <begin position="174"/>
        <end position="193"/>
    </location>
</feature>
<dbReference type="Proteomes" id="UP000535838">
    <property type="component" value="Unassembled WGS sequence"/>
</dbReference>
<sequence length="228" mass="25401">MLKLIQLELRKYKITGYVIGAFIAMACIFGLICLISFDPTESEGLASYEQLFSVIDLLTRGTFIVFAAVLLARFIIEEYRTKSISVLFTYPINRKKLMIAKLIVVFSFTFLSIVLTELVVGLLMLAVNHSREFVHETLTKDIVGRQALSILMNALAASFMSLIPLFFGMRKYSTSATVVASILIVFIVCGSANDFSLNSIVAIPITLSWIGAIIAYASFRNIERKDII</sequence>
<reference evidence="2 3" key="1">
    <citation type="submission" date="2020-08" db="EMBL/GenBank/DDBJ databases">
        <title>Cohnella phylogeny.</title>
        <authorList>
            <person name="Dunlap C."/>
        </authorList>
    </citation>
    <scope>NUCLEOTIDE SEQUENCE [LARGE SCALE GENOMIC DNA]</scope>
    <source>
        <strain evidence="2 3">DSM 25241</strain>
    </source>
</reference>
<feature type="transmembrane region" description="Helical" evidence="1">
    <location>
        <begin position="199"/>
        <end position="219"/>
    </location>
</feature>